<dbReference type="GO" id="GO:0005886">
    <property type="term" value="C:plasma membrane"/>
    <property type="evidence" value="ECO:0007669"/>
    <property type="project" value="UniProtKB-SubCell"/>
</dbReference>
<gene>
    <name evidence="14" type="ORF">RM574_03410</name>
</gene>
<dbReference type="AlphaFoldDB" id="A0ABD5E2J5"/>
<dbReference type="Gene3D" id="1.20.1560.10">
    <property type="entry name" value="ABC transporter type 1, transmembrane domain"/>
    <property type="match status" value="1"/>
</dbReference>
<dbReference type="PANTHER" id="PTHR43394:SF1">
    <property type="entry name" value="ATP-BINDING CASSETTE SUB-FAMILY B MEMBER 10, MITOCHONDRIAL"/>
    <property type="match status" value="1"/>
</dbReference>
<dbReference type="Pfam" id="PF00664">
    <property type="entry name" value="ABC_membrane"/>
    <property type="match status" value="1"/>
</dbReference>
<feature type="transmembrane region" description="Helical" evidence="11">
    <location>
        <begin position="259"/>
        <end position="282"/>
    </location>
</feature>
<feature type="transmembrane region" description="Helical" evidence="11">
    <location>
        <begin position="33"/>
        <end position="52"/>
    </location>
</feature>
<accession>A0ABD5E2J5</accession>
<feature type="compositionally biased region" description="Pro residues" evidence="10">
    <location>
        <begin position="618"/>
        <end position="630"/>
    </location>
</feature>
<proteinExistence type="predicted"/>
<dbReference type="InterPro" id="IPR027417">
    <property type="entry name" value="P-loop_NTPase"/>
</dbReference>
<keyword evidence="2" id="KW-0813">Transport</keyword>
<dbReference type="RefSeq" id="WP_311676610.1">
    <property type="nucleotide sequence ID" value="NZ_JAVRER010000004.1"/>
</dbReference>
<evidence type="ECO:0000256" key="10">
    <source>
        <dbReference type="SAM" id="MobiDB-lite"/>
    </source>
</evidence>
<evidence type="ECO:0000256" key="5">
    <source>
        <dbReference type="ARBA" id="ARBA00022692"/>
    </source>
</evidence>
<dbReference type="PANTHER" id="PTHR43394">
    <property type="entry name" value="ATP-DEPENDENT PERMEASE MDL1, MITOCHONDRIAL"/>
    <property type="match status" value="1"/>
</dbReference>
<dbReference type="SUPFAM" id="SSF52540">
    <property type="entry name" value="P-loop containing nucleoside triphosphate hydrolases"/>
    <property type="match status" value="1"/>
</dbReference>
<feature type="compositionally biased region" description="Low complexity" evidence="10">
    <location>
        <begin position="593"/>
        <end position="617"/>
    </location>
</feature>
<comment type="caution">
    <text evidence="14">The sequence shown here is derived from an EMBL/GenBank/DDBJ whole genome shotgun (WGS) entry which is preliminary data.</text>
</comment>
<dbReference type="Pfam" id="PF00005">
    <property type="entry name" value="ABC_tran"/>
    <property type="match status" value="1"/>
</dbReference>
<dbReference type="InterPro" id="IPR011527">
    <property type="entry name" value="ABC1_TM_dom"/>
</dbReference>
<dbReference type="PROSITE" id="PS50929">
    <property type="entry name" value="ABC_TM1F"/>
    <property type="match status" value="1"/>
</dbReference>
<keyword evidence="3" id="KW-1003">Cell membrane</keyword>
<evidence type="ECO:0000259" key="13">
    <source>
        <dbReference type="PROSITE" id="PS50929"/>
    </source>
</evidence>
<evidence type="ECO:0000256" key="8">
    <source>
        <dbReference type="ARBA" id="ARBA00022989"/>
    </source>
</evidence>
<organism evidence="14 15">
    <name type="scientific">Streptomyces evansiae</name>
    <dbReference type="NCBI Taxonomy" id="3075535"/>
    <lineage>
        <taxon>Bacteria</taxon>
        <taxon>Bacillati</taxon>
        <taxon>Actinomycetota</taxon>
        <taxon>Actinomycetes</taxon>
        <taxon>Kitasatosporales</taxon>
        <taxon>Streptomycetaceae</taxon>
        <taxon>Streptomyces</taxon>
    </lineage>
</organism>
<evidence type="ECO:0000313" key="14">
    <source>
        <dbReference type="EMBL" id="MDT0414525.1"/>
    </source>
</evidence>
<feature type="transmembrane region" description="Helical" evidence="11">
    <location>
        <begin position="72"/>
        <end position="97"/>
    </location>
</feature>
<comment type="subcellular location">
    <subcellularLocation>
        <location evidence="1">Cell membrane</location>
        <topology evidence="1">Multi-pass membrane protein</topology>
    </subcellularLocation>
</comment>
<evidence type="ECO:0000313" key="15">
    <source>
        <dbReference type="Proteomes" id="UP001183607"/>
    </source>
</evidence>
<keyword evidence="4" id="KW-0997">Cell inner membrane</keyword>
<feature type="domain" description="ABC transmembrane type-1" evidence="13">
    <location>
        <begin position="37"/>
        <end position="318"/>
    </location>
</feature>
<name>A0ABD5E2J5_9ACTN</name>
<dbReference type="InterPro" id="IPR039421">
    <property type="entry name" value="Type_1_exporter"/>
</dbReference>
<dbReference type="SMART" id="SM00382">
    <property type="entry name" value="AAA"/>
    <property type="match status" value="1"/>
</dbReference>
<evidence type="ECO:0000256" key="9">
    <source>
        <dbReference type="ARBA" id="ARBA00023136"/>
    </source>
</evidence>
<keyword evidence="6" id="KW-0547">Nucleotide-binding</keyword>
<dbReference type="InterPro" id="IPR003439">
    <property type="entry name" value="ABC_transporter-like_ATP-bd"/>
</dbReference>
<dbReference type="InterPro" id="IPR036640">
    <property type="entry name" value="ABC1_TM_sf"/>
</dbReference>
<dbReference type="Proteomes" id="UP001183607">
    <property type="component" value="Unassembled WGS sequence"/>
</dbReference>
<feature type="region of interest" description="Disordered" evidence="10">
    <location>
        <begin position="585"/>
        <end position="639"/>
    </location>
</feature>
<evidence type="ECO:0000256" key="4">
    <source>
        <dbReference type="ARBA" id="ARBA00022519"/>
    </source>
</evidence>
<evidence type="ECO:0000256" key="3">
    <source>
        <dbReference type="ARBA" id="ARBA00022475"/>
    </source>
</evidence>
<evidence type="ECO:0000256" key="2">
    <source>
        <dbReference type="ARBA" id="ARBA00022448"/>
    </source>
</evidence>
<feature type="domain" description="ABC transporter" evidence="12">
    <location>
        <begin position="351"/>
        <end position="580"/>
    </location>
</feature>
<evidence type="ECO:0000256" key="7">
    <source>
        <dbReference type="ARBA" id="ARBA00022840"/>
    </source>
</evidence>
<dbReference type="SUPFAM" id="SSF90123">
    <property type="entry name" value="ABC transporter transmembrane region"/>
    <property type="match status" value="1"/>
</dbReference>
<dbReference type="PROSITE" id="PS50893">
    <property type="entry name" value="ABC_TRANSPORTER_2"/>
    <property type="match status" value="1"/>
</dbReference>
<keyword evidence="5 11" id="KW-0812">Transmembrane</keyword>
<evidence type="ECO:0000256" key="1">
    <source>
        <dbReference type="ARBA" id="ARBA00004651"/>
    </source>
</evidence>
<dbReference type="EMBL" id="JAVRER010000004">
    <property type="protein sequence ID" value="MDT0414525.1"/>
    <property type="molecule type" value="Genomic_DNA"/>
</dbReference>
<protein>
    <submittedName>
        <fullName evidence="14">ABC transporter ATP-binding protein</fullName>
    </submittedName>
</protein>
<dbReference type="Gene3D" id="3.40.50.300">
    <property type="entry name" value="P-loop containing nucleotide triphosphate hydrolases"/>
    <property type="match status" value="1"/>
</dbReference>
<evidence type="ECO:0000256" key="11">
    <source>
        <dbReference type="SAM" id="Phobius"/>
    </source>
</evidence>
<dbReference type="CDD" id="cd07346">
    <property type="entry name" value="ABC_6TM_exporters"/>
    <property type="match status" value="1"/>
</dbReference>
<dbReference type="GO" id="GO:0005524">
    <property type="term" value="F:ATP binding"/>
    <property type="evidence" value="ECO:0007669"/>
    <property type="project" value="UniProtKB-KW"/>
</dbReference>
<evidence type="ECO:0000256" key="6">
    <source>
        <dbReference type="ARBA" id="ARBA00022741"/>
    </source>
</evidence>
<keyword evidence="9 11" id="KW-0472">Membrane</keyword>
<reference evidence="15" key="1">
    <citation type="submission" date="2023-07" db="EMBL/GenBank/DDBJ databases">
        <title>30 novel species of actinomycetes from the DSMZ collection.</title>
        <authorList>
            <person name="Nouioui I."/>
        </authorList>
    </citation>
    <scope>NUCLEOTIDE SEQUENCE [LARGE SCALE GENOMIC DNA]</scope>
    <source>
        <strain evidence="15">DSM 41982</strain>
    </source>
</reference>
<keyword evidence="8 11" id="KW-1133">Transmembrane helix</keyword>
<keyword evidence="7 14" id="KW-0067">ATP-binding</keyword>
<dbReference type="FunFam" id="3.40.50.300:FF:001001">
    <property type="entry name" value="Multidrug ABC transporter ATP-binding protein"/>
    <property type="match status" value="1"/>
</dbReference>
<dbReference type="InterPro" id="IPR003593">
    <property type="entry name" value="AAA+_ATPase"/>
</dbReference>
<sequence length="639" mass="66574">MTTEDGTERDLLPTATPARTRAAVRELLRPHRVLAGAGFAVLVVATAVGLLTQPLLGRIVDLVTRHRSPDALTWPVLALAGIALVQGASTAWGMALVSRLGETALARLRELFVERALSLPLDRVERAGSGDLNARVTRDVSRVAEAVRTALPELARSGLSIVLTLGALALLDWRFLVAALVAVPVQAWTARWYVRHAVPLYARERIVTGAQQQQLLDTIGGARTVRAYGLQAEHDRRVTARSRAAVDLTMRGVRLVLRFYGRLHVAEYLGLAAVLLTGFLLVRDDAVSVGTATAAALYFHSLFTPVNTALVLLDDAQSATAGLARLVGVVDVRAEEDAADGAAPATGPPGVVVSGVTHAYVPGRPVLHGVDLEVRPGERVALVGASGAGKTTLAKLVAGLHRAESGSVRVGGAEPDASGRLVGLVTQEVHVFAGPLAEDLRLARPDADEAELRAALAAVGALEWVDRLPEGLDTVVGEGGHRLTTDRAQQLALARLLLADPPLVVLDEATAEAGSSGARVLDEAAERALRGRTALVVAHRLGQAAAADRVVVMDAGRIVEQGTHEELLAADGAYATLWRAWSGSRSPGESVRAAEGGVPAGGATPAGGRAPAAKGRPAPVPPPSAAPSPTHPEISEAPR</sequence>
<evidence type="ECO:0000259" key="12">
    <source>
        <dbReference type="PROSITE" id="PS50893"/>
    </source>
</evidence>